<evidence type="ECO:0000256" key="1">
    <source>
        <dbReference type="ARBA" id="ARBA00004651"/>
    </source>
</evidence>
<keyword evidence="9" id="KW-1185">Reference proteome</keyword>
<proteinExistence type="predicted"/>
<keyword evidence="4 7" id="KW-0812">Transmembrane</keyword>
<feature type="transmembrane region" description="Helical" evidence="7">
    <location>
        <begin position="53"/>
        <end position="69"/>
    </location>
</feature>
<dbReference type="PANTHER" id="PTHR43744:SF9">
    <property type="entry name" value="POLYGALACTURONAN_RHAMNOGALACTURONAN TRANSPORT SYSTEM PERMEASE PROTEIN YTCP"/>
    <property type="match status" value="1"/>
</dbReference>
<feature type="transmembrane region" description="Helical" evidence="7">
    <location>
        <begin position="21"/>
        <end position="41"/>
    </location>
</feature>
<keyword evidence="6 7" id="KW-0472">Membrane</keyword>
<name>A0A229UI73_9BACL</name>
<dbReference type="InterPro" id="IPR035906">
    <property type="entry name" value="MetI-like_sf"/>
</dbReference>
<feature type="transmembrane region" description="Helical" evidence="7">
    <location>
        <begin position="113"/>
        <end position="133"/>
    </location>
</feature>
<dbReference type="AlphaFoldDB" id="A0A229UI73"/>
<feature type="transmembrane region" description="Helical" evidence="7">
    <location>
        <begin position="81"/>
        <end position="101"/>
    </location>
</feature>
<feature type="transmembrane region" description="Helical" evidence="7">
    <location>
        <begin position="263"/>
        <end position="283"/>
    </location>
</feature>
<gene>
    <name evidence="8" type="ORF">CF651_27650</name>
</gene>
<feature type="transmembrane region" description="Helical" evidence="7">
    <location>
        <begin position="187"/>
        <end position="210"/>
    </location>
</feature>
<keyword evidence="5 7" id="KW-1133">Transmembrane helix</keyword>
<dbReference type="CDD" id="cd06261">
    <property type="entry name" value="TM_PBP2"/>
    <property type="match status" value="1"/>
</dbReference>
<evidence type="ECO:0000313" key="8">
    <source>
        <dbReference type="EMBL" id="OXM82995.1"/>
    </source>
</evidence>
<comment type="caution">
    <text evidence="8">The sequence shown here is derived from an EMBL/GenBank/DDBJ whole genome shotgun (WGS) entry which is preliminary data.</text>
</comment>
<evidence type="ECO:0000256" key="5">
    <source>
        <dbReference type="ARBA" id="ARBA00022989"/>
    </source>
</evidence>
<dbReference type="EMBL" id="NMQW01000052">
    <property type="protein sequence ID" value="OXM82995.1"/>
    <property type="molecule type" value="Genomic_DNA"/>
</dbReference>
<dbReference type="InterPro" id="IPR000515">
    <property type="entry name" value="MetI-like"/>
</dbReference>
<evidence type="ECO:0000256" key="6">
    <source>
        <dbReference type="ARBA" id="ARBA00023136"/>
    </source>
</evidence>
<evidence type="ECO:0000256" key="7">
    <source>
        <dbReference type="SAM" id="Phobius"/>
    </source>
</evidence>
<evidence type="ECO:0000256" key="3">
    <source>
        <dbReference type="ARBA" id="ARBA00022475"/>
    </source>
</evidence>
<organism evidence="8 9">
    <name type="scientific">Paenibacillus rigui</name>
    <dbReference type="NCBI Taxonomy" id="554312"/>
    <lineage>
        <taxon>Bacteria</taxon>
        <taxon>Bacillati</taxon>
        <taxon>Bacillota</taxon>
        <taxon>Bacilli</taxon>
        <taxon>Bacillales</taxon>
        <taxon>Paenibacillaceae</taxon>
        <taxon>Paenibacillus</taxon>
    </lineage>
</organism>
<evidence type="ECO:0000256" key="4">
    <source>
        <dbReference type="ARBA" id="ARBA00022692"/>
    </source>
</evidence>
<evidence type="ECO:0000313" key="9">
    <source>
        <dbReference type="Proteomes" id="UP000215509"/>
    </source>
</evidence>
<dbReference type="SUPFAM" id="SSF161098">
    <property type="entry name" value="MetI-like"/>
    <property type="match status" value="1"/>
</dbReference>
<evidence type="ECO:0000256" key="2">
    <source>
        <dbReference type="ARBA" id="ARBA00022448"/>
    </source>
</evidence>
<keyword evidence="3" id="KW-1003">Cell membrane</keyword>
<accession>A0A229UI73</accession>
<dbReference type="GO" id="GO:0005886">
    <property type="term" value="C:plasma membrane"/>
    <property type="evidence" value="ECO:0007669"/>
    <property type="project" value="UniProtKB-SubCell"/>
</dbReference>
<dbReference type="PANTHER" id="PTHR43744">
    <property type="entry name" value="ABC TRANSPORTER PERMEASE PROTEIN MG189-RELATED-RELATED"/>
    <property type="match status" value="1"/>
</dbReference>
<reference evidence="8 9" key="1">
    <citation type="submission" date="2017-07" db="EMBL/GenBank/DDBJ databases">
        <title>Genome sequencing and assembly of Paenibacillus rigui.</title>
        <authorList>
            <person name="Mayilraj S."/>
        </authorList>
    </citation>
    <scope>NUCLEOTIDE SEQUENCE [LARGE SCALE GENOMIC DNA]</scope>
    <source>
        <strain evidence="8 9">JCM 16352</strain>
    </source>
</reference>
<dbReference type="RefSeq" id="WP_094018092.1">
    <property type="nucleotide sequence ID" value="NZ_NMQW01000052.1"/>
</dbReference>
<comment type="subcellular location">
    <subcellularLocation>
        <location evidence="1">Cell membrane</location>
        <topology evidence="1">Multi-pass membrane protein</topology>
    </subcellularLocation>
</comment>
<dbReference type="GO" id="GO:0055085">
    <property type="term" value="P:transmembrane transport"/>
    <property type="evidence" value="ECO:0007669"/>
    <property type="project" value="InterPro"/>
</dbReference>
<dbReference type="Proteomes" id="UP000215509">
    <property type="component" value="Unassembled WGS sequence"/>
</dbReference>
<keyword evidence="2" id="KW-0813">Transport</keyword>
<protein>
    <submittedName>
        <fullName evidence="8">Sugar ABC transporter permease</fullName>
    </submittedName>
</protein>
<feature type="transmembrane region" description="Helical" evidence="7">
    <location>
        <begin position="145"/>
        <end position="165"/>
    </location>
</feature>
<dbReference type="OrthoDB" id="9810086at2"/>
<sequence length="298" mass="33807">MKESKLALSKSDKIFYFCNDFILLLALLIVLYPLIYIFSASLSGREAVVTGKVFLWPVDFSLEGYAAVFRDPRIVIGYTNTVFYTLVGTLINITLTIMAAYPLSRKTMVGRNIIMYLFAFTMLFNGGLIPNYLLIKNLHMIDTRWAMLLPAGLSVFNVIIARTFYQTTISQELYEAAAIDGCSHVKFIWYIVMPLSKAITAVLVLFYGVYHWNSYFNAFIYLKSDALYPLQIVLRDILVQNNIDPSTITDPESMMRKQGLADLVKYSIVVVASLPVWLVYPFVQKHFVKGVMIGSIKG</sequence>
<dbReference type="Gene3D" id="1.10.3720.10">
    <property type="entry name" value="MetI-like"/>
    <property type="match status" value="1"/>
</dbReference>